<dbReference type="Proteomes" id="UP001163726">
    <property type="component" value="Chromosome"/>
</dbReference>
<accession>A0ABY7ANL4</accession>
<dbReference type="RefSeq" id="WP_268075239.1">
    <property type="nucleotide sequence ID" value="NZ_CP109965.1"/>
</dbReference>
<comment type="function">
    <text evidence="4">Interacts with the SecY protein in vivo. May bind preferentially to an uncomplexed state of SecY, thus functioning either as a chelating agent for excess SecY in the cell or as a regulatory factor that negatively controls the translocase function.</text>
</comment>
<keyword evidence="6" id="KW-1185">Reference proteome</keyword>
<evidence type="ECO:0000256" key="3">
    <source>
        <dbReference type="ARBA" id="ARBA00023136"/>
    </source>
</evidence>
<gene>
    <name evidence="4 5" type="primary">syd</name>
    <name evidence="5" type="ORF">OLW01_03510</name>
</gene>
<evidence type="ECO:0000256" key="1">
    <source>
        <dbReference type="ARBA" id="ARBA00022475"/>
    </source>
</evidence>
<name>A0ABY7ANL4_9ALTE</name>
<dbReference type="InterPro" id="IPR009948">
    <property type="entry name" value="Syd"/>
</dbReference>
<sequence>MSDSVESALAGFFQRHIQASGLIDHGIIEYDPEWQSPCQSGNENEGKINWKPVKRSTSESLNNIEIALEVQLHPDIHSFYTAFYAPTLEAYWQGDLLSLIQVWNEDDFAILQENMLGHLMMKRKLKQQASVFIATTDNDEYLISVLNKTGEVMLEKVGCEPHLKLADSISEFIDLLTFK</sequence>
<dbReference type="NCBIfam" id="NF003439">
    <property type="entry name" value="PRK04968.1"/>
    <property type="match status" value="1"/>
</dbReference>
<evidence type="ECO:0000256" key="2">
    <source>
        <dbReference type="ARBA" id="ARBA00022519"/>
    </source>
</evidence>
<evidence type="ECO:0000313" key="6">
    <source>
        <dbReference type="Proteomes" id="UP001163726"/>
    </source>
</evidence>
<dbReference type="Pfam" id="PF07348">
    <property type="entry name" value="Syd"/>
    <property type="match status" value="1"/>
</dbReference>
<comment type="subcellular location">
    <subcellularLocation>
        <location evidence="4">Cell inner membrane</location>
        <topology evidence="4">Peripheral membrane protein</topology>
        <orientation evidence="4">Cytoplasmic side</orientation>
    </subcellularLocation>
    <text evidence="4">Loosely associated with the cytoplasmic side of the inner membrane, probably via SecY.</text>
</comment>
<evidence type="ECO:0000313" key="5">
    <source>
        <dbReference type="EMBL" id="WAJ70890.1"/>
    </source>
</evidence>
<dbReference type="InterPro" id="IPR038228">
    <property type="entry name" value="Syd_sf"/>
</dbReference>
<reference evidence="5" key="1">
    <citation type="submission" date="2022-10" db="EMBL/GenBank/DDBJ databases">
        <title>Catenovulum adriacola sp. nov. isolated in the Harbour of Susak.</title>
        <authorList>
            <person name="Schoch T."/>
            <person name="Reich S.J."/>
            <person name="Stoeferle S."/>
            <person name="Flaiz M."/>
            <person name="Kazda M."/>
            <person name="Riedel C.U."/>
            <person name="Duerre P."/>
        </authorList>
    </citation>
    <scope>NUCLEOTIDE SEQUENCE</scope>
    <source>
        <strain evidence="5">TS8</strain>
    </source>
</reference>
<organism evidence="5 6">
    <name type="scientific">Catenovulum adriaticum</name>
    <dbReference type="NCBI Taxonomy" id="2984846"/>
    <lineage>
        <taxon>Bacteria</taxon>
        <taxon>Pseudomonadati</taxon>
        <taxon>Pseudomonadota</taxon>
        <taxon>Gammaproteobacteria</taxon>
        <taxon>Alteromonadales</taxon>
        <taxon>Alteromonadaceae</taxon>
        <taxon>Catenovulum</taxon>
    </lineage>
</organism>
<dbReference type="HAMAP" id="MF_01104">
    <property type="entry name" value="Syd"/>
    <property type="match status" value="1"/>
</dbReference>
<evidence type="ECO:0000256" key="4">
    <source>
        <dbReference type="HAMAP-Rule" id="MF_01104"/>
    </source>
</evidence>
<dbReference type="EMBL" id="CP109965">
    <property type="protein sequence ID" value="WAJ70890.1"/>
    <property type="molecule type" value="Genomic_DNA"/>
</dbReference>
<dbReference type="Gene3D" id="3.40.1580.20">
    <property type="entry name" value="Syd protein"/>
    <property type="match status" value="1"/>
</dbReference>
<keyword evidence="1 4" id="KW-1003">Cell membrane</keyword>
<keyword evidence="2 4" id="KW-0997">Cell inner membrane</keyword>
<keyword evidence="3 4" id="KW-0472">Membrane</keyword>
<comment type="similarity">
    <text evidence="4">Belongs to the Syd family.</text>
</comment>
<protein>
    <recommendedName>
        <fullName evidence="4">Protein Syd</fullName>
    </recommendedName>
</protein>
<dbReference type="CDD" id="cd16323">
    <property type="entry name" value="Syd"/>
    <property type="match status" value="1"/>
</dbReference>
<proteinExistence type="inferred from homology"/>